<evidence type="ECO:0008006" key="3">
    <source>
        <dbReference type="Google" id="ProtNLM"/>
    </source>
</evidence>
<protein>
    <recommendedName>
        <fullName evidence="3">Cell division protein</fullName>
    </recommendedName>
</protein>
<evidence type="ECO:0000313" key="2">
    <source>
        <dbReference type="Proteomes" id="UP000249248"/>
    </source>
</evidence>
<gene>
    <name evidence="1" type="ORF">DNU06_01655</name>
</gene>
<sequence length="229" mass="26275">MGLPTITIDMYKEQLFLNEADVLYKLMDKQLVGEDFKYSDINFEEIEAYLSSLNEISAVKVFANVGDEWGIHIALRQPIARIFNLDGSSCYIDKDGSLMPLSDNYVAHVLTINGFVNETNFNKNIIDVMNNDSLKTIEIIDDLYDISNYVCSDKFFSSQITHVYVNANKEFEFIPRVGRQRILFGSSEDLTGKFKKLKVFYKEGMAKAGWGKYDTINVKYKNQIVCSKR</sequence>
<dbReference type="AlphaFoldDB" id="A0A2W1N3Z2"/>
<accession>A0A2W1N3Z2</accession>
<comment type="caution">
    <text evidence="1">The sequence shown here is derived from an EMBL/GenBank/DDBJ whole genome shotgun (WGS) entry which is preliminary data.</text>
</comment>
<dbReference type="EMBL" id="QKSB01000001">
    <property type="protein sequence ID" value="PZE18564.1"/>
    <property type="molecule type" value="Genomic_DNA"/>
</dbReference>
<proteinExistence type="predicted"/>
<keyword evidence="2" id="KW-1185">Reference proteome</keyword>
<name>A0A2W1N3Z2_9FLAO</name>
<organism evidence="1 2">
    <name type="scientific">Putridiphycobacter roseus</name>
    <dbReference type="NCBI Taxonomy" id="2219161"/>
    <lineage>
        <taxon>Bacteria</taxon>
        <taxon>Pseudomonadati</taxon>
        <taxon>Bacteroidota</taxon>
        <taxon>Flavobacteriia</taxon>
        <taxon>Flavobacteriales</taxon>
        <taxon>Crocinitomicaceae</taxon>
        <taxon>Putridiphycobacter</taxon>
    </lineage>
</organism>
<evidence type="ECO:0000313" key="1">
    <source>
        <dbReference type="EMBL" id="PZE18564.1"/>
    </source>
</evidence>
<dbReference type="Proteomes" id="UP000249248">
    <property type="component" value="Unassembled WGS sequence"/>
</dbReference>
<reference evidence="1 2" key="1">
    <citation type="submission" date="2018-06" db="EMBL/GenBank/DDBJ databases">
        <title>The draft genome sequence of Crocinitomix sp. SM1701.</title>
        <authorList>
            <person name="Zhang X."/>
        </authorList>
    </citation>
    <scope>NUCLEOTIDE SEQUENCE [LARGE SCALE GENOMIC DNA]</scope>
    <source>
        <strain evidence="1 2">SM1701</strain>
    </source>
</reference>